<dbReference type="Pfam" id="PF01068">
    <property type="entry name" value="DNA_ligase_A_M"/>
    <property type="match status" value="1"/>
</dbReference>
<name>A0AAE7V1X3_9CAUD</name>
<dbReference type="SUPFAM" id="SSF50249">
    <property type="entry name" value="Nucleic acid-binding proteins"/>
    <property type="match status" value="1"/>
</dbReference>
<dbReference type="GeneID" id="75691385"/>
<evidence type="ECO:0000256" key="5">
    <source>
        <dbReference type="ARBA" id="ARBA00022763"/>
    </source>
</evidence>
<evidence type="ECO:0000313" key="8">
    <source>
        <dbReference type="EMBL" id="QWM89229.1"/>
    </source>
</evidence>
<sequence>MKIWLYRKNNAEQPYRWSAELNANKTYITVQYGIVGKATYTDSYKVTQKDADKELLSRYNEKRKQGYIDITEIKDNAQLPPVEDEQARYAYLVAYLPSYRNNENNGNILPMLAKTYTGNVWKKTSCMLGQWKINGLRCFITAYKGDTIFNPVRLRFQSREGIVWNTLTALEDYLFDSLSADIIQNMLDDNWALDGEIYLPGYNVNEINHFVKDPNDIHNKLLQFWCYDIAIPEMVQHKRDRIRLDIKPFTIFDSKDKHLNNKKQLVILPTYHICNDADAHAWRDKFIDLGFEGLILRNPDVDYQYGRRRVGYMEKFKTKTDGKFEIVDIQPERKRNLPIITCRNDINDSTFETRFSLPHDKQEYILNHKEDYIGKFVFISYGERSGVEKVPFHIKEVSLIDAEV</sequence>
<dbReference type="Proteomes" id="UP000827429">
    <property type="component" value="Segment"/>
</dbReference>
<protein>
    <recommendedName>
        <fullName evidence="2">DNA ligase</fullName>
    </recommendedName>
</protein>
<dbReference type="InterPro" id="IPR050326">
    <property type="entry name" value="NAD_dep_DNA_ligaseB"/>
</dbReference>
<feature type="domain" description="ATP-dependent DNA ligase family profile" evidence="7">
    <location>
        <begin position="110"/>
        <end position="317"/>
    </location>
</feature>
<keyword evidence="4" id="KW-0235">DNA replication</keyword>
<dbReference type="GO" id="GO:0005524">
    <property type="term" value="F:ATP binding"/>
    <property type="evidence" value="ECO:0007669"/>
    <property type="project" value="InterPro"/>
</dbReference>
<dbReference type="InterPro" id="IPR012340">
    <property type="entry name" value="NA-bd_OB-fold"/>
</dbReference>
<dbReference type="Gene3D" id="3.30.1490.70">
    <property type="match status" value="1"/>
</dbReference>
<dbReference type="SUPFAM" id="SSF56091">
    <property type="entry name" value="DNA ligase/mRNA capping enzyme, catalytic domain"/>
    <property type="match status" value="1"/>
</dbReference>
<evidence type="ECO:0000313" key="9">
    <source>
        <dbReference type="Proteomes" id="UP000827429"/>
    </source>
</evidence>
<comment type="similarity">
    <text evidence="1">Belongs to the ATP-dependent DNA ligase family.</text>
</comment>
<evidence type="ECO:0000259" key="7">
    <source>
        <dbReference type="Pfam" id="PF01068"/>
    </source>
</evidence>
<dbReference type="PANTHER" id="PTHR47810">
    <property type="entry name" value="DNA LIGASE"/>
    <property type="match status" value="1"/>
</dbReference>
<organism evidence="8 9">
    <name type="scientific">uncultured phage cr123_1</name>
    <dbReference type="NCBI Taxonomy" id="2986401"/>
    <lineage>
        <taxon>Viruses</taxon>
        <taxon>Duplodnaviria</taxon>
        <taxon>Heunggongvirae</taxon>
        <taxon>Uroviricota</taxon>
        <taxon>Caudoviricetes</taxon>
        <taxon>Crassvirales</taxon>
        <taxon>Intestiviridae</taxon>
        <taxon>Crudevirinae</taxon>
        <taxon>Delmidovirus</taxon>
        <taxon>Delmidovirus copri</taxon>
    </lineage>
</organism>
<reference evidence="8 9" key="1">
    <citation type="submission" date="2021-04" db="EMBL/GenBank/DDBJ databases">
        <authorList>
            <person name="Shkoporov A.N."/>
            <person name="Stockdale S.R."/>
            <person name="Guerin E."/>
            <person name="Ross R.P."/>
            <person name="Hill C."/>
        </authorList>
    </citation>
    <scope>NUCLEOTIDE SEQUENCE [LARGE SCALE GENOMIC DNA]</scope>
    <source>
        <strain evidence="9">cr123_1</strain>
    </source>
</reference>
<keyword evidence="3 8" id="KW-0436">Ligase</keyword>
<evidence type="ECO:0000256" key="2">
    <source>
        <dbReference type="ARBA" id="ARBA00013308"/>
    </source>
</evidence>
<proteinExistence type="inferred from homology"/>
<evidence type="ECO:0000256" key="1">
    <source>
        <dbReference type="ARBA" id="ARBA00007572"/>
    </source>
</evidence>
<dbReference type="InterPro" id="IPR016059">
    <property type="entry name" value="DNA_ligase_ATP-dep_CS"/>
</dbReference>
<dbReference type="EMBL" id="MZ130476">
    <property type="protein sequence ID" value="QWM89229.1"/>
    <property type="molecule type" value="Genomic_DNA"/>
</dbReference>
<evidence type="ECO:0000256" key="4">
    <source>
        <dbReference type="ARBA" id="ARBA00022705"/>
    </source>
</evidence>
<dbReference type="InterPro" id="IPR012310">
    <property type="entry name" value="DNA_ligase_ATP-dep_cent"/>
</dbReference>
<dbReference type="Gene3D" id="3.30.470.30">
    <property type="entry name" value="DNA ligase/mRNA capping enzyme"/>
    <property type="match status" value="1"/>
</dbReference>
<dbReference type="PROSITE" id="PS00333">
    <property type="entry name" value="DNA_LIGASE_A2"/>
    <property type="match status" value="1"/>
</dbReference>
<dbReference type="GO" id="GO:0006281">
    <property type="term" value="P:DNA repair"/>
    <property type="evidence" value="ECO:0007669"/>
    <property type="project" value="UniProtKB-KW"/>
</dbReference>
<evidence type="ECO:0000256" key="6">
    <source>
        <dbReference type="ARBA" id="ARBA00023204"/>
    </source>
</evidence>
<dbReference type="GO" id="GO:0003910">
    <property type="term" value="F:DNA ligase (ATP) activity"/>
    <property type="evidence" value="ECO:0007669"/>
    <property type="project" value="InterPro"/>
</dbReference>
<dbReference type="GO" id="GO:0006310">
    <property type="term" value="P:DNA recombination"/>
    <property type="evidence" value="ECO:0007669"/>
    <property type="project" value="InterPro"/>
</dbReference>
<keyword evidence="9" id="KW-1185">Reference proteome</keyword>
<dbReference type="KEGG" id="vg:75691385"/>
<keyword evidence="6" id="KW-0234">DNA repair</keyword>
<gene>
    <name evidence="8" type="primary">gp_15330</name>
</gene>
<dbReference type="PANTHER" id="PTHR47810:SF3">
    <property type="entry name" value="LIGASE, PUTATIVE-RELATED"/>
    <property type="match status" value="1"/>
</dbReference>
<accession>A0AAE7V1X3</accession>
<dbReference type="RefSeq" id="YP_010358801.1">
    <property type="nucleotide sequence ID" value="NC_062766.1"/>
</dbReference>
<evidence type="ECO:0000256" key="3">
    <source>
        <dbReference type="ARBA" id="ARBA00022598"/>
    </source>
</evidence>
<dbReference type="GO" id="GO:0006260">
    <property type="term" value="P:DNA replication"/>
    <property type="evidence" value="ECO:0007669"/>
    <property type="project" value="UniProtKB-KW"/>
</dbReference>
<keyword evidence="5" id="KW-0227">DNA damage</keyword>